<gene>
    <name evidence="4 5" type="primary">LOC116407528</name>
</gene>
<protein>
    <submittedName>
        <fullName evidence="4">Uncharacterized protein LOC116407528</fullName>
    </submittedName>
</protein>
<feature type="region of interest" description="Disordered" evidence="1">
    <location>
        <begin position="144"/>
        <end position="170"/>
    </location>
</feature>
<dbReference type="Xenbase" id="XB-GENE-29092635">
    <property type="gene designation" value="LOC116407528"/>
</dbReference>
<feature type="region of interest" description="Disordered" evidence="1">
    <location>
        <begin position="45"/>
        <end position="67"/>
    </location>
</feature>
<dbReference type="AlphaFoldDB" id="A0A8J1IWB1"/>
<dbReference type="Proteomes" id="UP000008143">
    <property type="component" value="Chromosome 1"/>
</dbReference>
<keyword evidence="2" id="KW-0472">Membrane</keyword>
<dbReference type="KEGG" id="xtr:116407528"/>
<dbReference type="AGR" id="Xenbase:XB-GENE-29092635"/>
<keyword evidence="3" id="KW-1185">Reference proteome</keyword>
<evidence type="ECO:0000313" key="5">
    <source>
        <dbReference type="Xenbase" id="XB-GENE-29092635"/>
    </source>
</evidence>
<evidence type="ECO:0000256" key="1">
    <source>
        <dbReference type="SAM" id="MobiDB-lite"/>
    </source>
</evidence>
<feature type="compositionally biased region" description="Polar residues" evidence="1">
    <location>
        <begin position="45"/>
        <end position="58"/>
    </location>
</feature>
<sequence>MASKRGLGILLLAAVLSTFGVWFLPVSSATAEIFLLLSGQTVAQSATSTESNKNSTLTKGGDLDTRPTEATILLNSSSDAGAPETSPISALSTGAAQSMFTPSPDIFSAANINTTWNTKETQGAGNSTAELNTSKELLSEAELLNRSQSSSQNFPSAKQQPERPLTSATTSRAVEVSMTACIQATRLTDAEVLAIAIGALFLAIILSSLLYQLVIYLRNQKANRDSSIYIIENDLHKYNMDANEEQPETKL</sequence>
<keyword evidence="2" id="KW-1133">Transmembrane helix</keyword>
<evidence type="ECO:0000313" key="4">
    <source>
        <dbReference type="RefSeq" id="XP_031748781.1"/>
    </source>
</evidence>
<proteinExistence type="predicted"/>
<reference evidence="4" key="1">
    <citation type="submission" date="2025-08" db="UniProtKB">
        <authorList>
            <consortium name="RefSeq"/>
        </authorList>
    </citation>
    <scope>IDENTIFICATION</scope>
    <source>
        <strain evidence="4">Nigerian</strain>
        <tissue evidence="4">Liver and blood</tissue>
    </source>
</reference>
<dbReference type="GeneID" id="116407528"/>
<dbReference type="OrthoDB" id="9907223at2759"/>
<evidence type="ECO:0000256" key="2">
    <source>
        <dbReference type="SAM" id="Phobius"/>
    </source>
</evidence>
<keyword evidence="2" id="KW-0812">Transmembrane</keyword>
<name>A0A8J1IWB1_XENTR</name>
<dbReference type="OMA" id="DSSWIKA"/>
<feature type="transmembrane region" description="Helical" evidence="2">
    <location>
        <begin position="192"/>
        <end position="217"/>
    </location>
</feature>
<feature type="compositionally biased region" description="Polar residues" evidence="1">
    <location>
        <begin position="145"/>
        <end position="159"/>
    </location>
</feature>
<evidence type="ECO:0000313" key="3">
    <source>
        <dbReference type="Proteomes" id="UP000008143"/>
    </source>
</evidence>
<organism evidence="3 4">
    <name type="scientific">Xenopus tropicalis</name>
    <name type="common">Western clawed frog</name>
    <name type="synonym">Silurana tropicalis</name>
    <dbReference type="NCBI Taxonomy" id="8364"/>
    <lineage>
        <taxon>Eukaryota</taxon>
        <taxon>Metazoa</taxon>
        <taxon>Chordata</taxon>
        <taxon>Craniata</taxon>
        <taxon>Vertebrata</taxon>
        <taxon>Euteleostomi</taxon>
        <taxon>Amphibia</taxon>
        <taxon>Batrachia</taxon>
        <taxon>Anura</taxon>
        <taxon>Pipoidea</taxon>
        <taxon>Pipidae</taxon>
        <taxon>Xenopodinae</taxon>
        <taxon>Xenopus</taxon>
        <taxon>Silurana</taxon>
    </lineage>
</organism>
<accession>A0A8J1IWB1</accession>
<dbReference type="RefSeq" id="XP_031748781.1">
    <property type="nucleotide sequence ID" value="XM_031892921.1"/>
</dbReference>